<organism evidence="9 10">
    <name type="scientific">Ornithobacterium rhinotracheale</name>
    <dbReference type="NCBI Taxonomy" id="28251"/>
    <lineage>
        <taxon>Bacteria</taxon>
        <taxon>Pseudomonadati</taxon>
        <taxon>Bacteroidota</taxon>
        <taxon>Flavobacteriia</taxon>
        <taxon>Flavobacteriales</taxon>
        <taxon>Weeksellaceae</taxon>
        <taxon>Ornithobacterium</taxon>
    </lineage>
</organism>
<dbReference type="CDD" id="cd07010">
    <property type="entry name" value="cupin_PMI_type_I_N_bac"/>
    <property type="match status" value="1"/>
</dbReference>
<evidence type="ECO:0000256" key="4">
    <source>
        <dbReference type="ARBA" id="ARBA00030762"/>
    </source>
</evidence>
<dbReference type="PANTHER" id="PTHR42742:SF3">
    <property type="entry name" value="FRUCTOKINASE"/>
    <property type="match status" value="1"/>
</dbReference>
<dbReference type="AlphaFoldDB" id="A0A3R5Y268"/>
<dbReference type="Pfam" id="PF20511">
    <property type="entry name" value="PMI_typeI_cat"/>
    <property type="match status" value="1"/>
</dbReference>
<reference evidence="9 10" key="1">
    <citation type="submission" date="2019-01" db="EMBL/GenBank/DDBJ databases">
        <title>Whole Genome of Ornithobacterium rhinotracheale FARPER-174b.</title>
        <authorList>
            <person name="Tataje-Lavanda L.A."/>
            <person name="Montalvan A."/>
            <person name="Montesinos R."/>
            <person name="Zimic M."/>
            <person name="Fernandez-Sanchez M."/>
            <person name="Fernandez-Diaz M."/>
        </authorList>
    </citation>
    <scope>NUCLEOTIDE SEQUENCE [LARGE SCALE GENOMIC DNA]</scope>
    <source>
        <strain evidence="9 10">FARPER-174b</strain>
    </source>
</reference>
<dbReference type="InterPro" id="IPR049071">
    <property type="entry name" value="MPI_cupin_dom"/>
</dbReference>
<evidence type="ECO:0000256" key="3">
    <source>
        <dbReference type="ARBA" id="ARBA00029741"/>
    </source>
</evidence>
<feature type="domain" description="Mannose-6-phosphate isomerase cupin" evidence="8">
    <location>
        <begin position="237"/>
        <end position="302"/>
    </location>
</feature>
<proteinExistence type="predicted"/>
<dbReference type="GO" id="GO:0004476">
    <property type="term" value="F:mannose-6-phosphate isomerase activity"/>
    <property type="evidence" value="ECO:0007669"/>
    <property type="project" value="InterPro"/>
</dbReference>
<accession>A0A3R5Y268</accession>
<dbReference type="SUPFAM" id="SSF51182">
    <property type="entry name" value="RmlC-like cupins"/>
    <property type="match status" value="1"/>
</dbReference>
<dbReference type="EMBL" id="CP035107">
    <property type="protein sequence ID" value="QAR30007.1"/>
    <property type="molecule type" value="Genomic_DNA"/>
</dbReference>
<evidence type="ECO:0000313" key="10">
    <source>
        <dbReference type="Proteomes" id="UP000287701"/>
    </source>
</evidence>
<dbReference type="GO" id="GO:0008270">
    <property type="term" value="F:zinc ion binding"/>
    <property type="evidence" value="ECO:0007669"/>
    <property type="project" value="InterPro"/>
</dbReference>
<keyword evidence="9" id="KW-0413">Isomerase</keyword>
<dbReference type="InterPro" id="IPR051804">
    <property type="entry name" value="Carb_Metab_Reg_Kinase/Isom"/>
</dbReference>
<dbReference type="GO" id="GO:0005975">
    <property type="term" value="P:carbohydrate metabolic process"/>
    <property type="evidence" value="ECO:0007669"/>
    <property type="project" value="InterPro"/>
</dbReference>
<evidence type="ECO:0000313" key="9">
    <source>
        <dbReference type="EMBL" id="QAR30007.1"/>
    </source>
</evidence>
<protein>
    <recommendedName>
        <fullName evidence="3">Phosphohexomutase</fullName>
    </recommendedName>
    <alternativeName>
        <fullName evidence="4">Phosphomannose isomerase</fullName>
    </alternativeName>
</protein>
<dbReference type="OrthoDB" id="9808275at2"/>
<comment type="cofactor">
    <cofactor evidence="5">
        <name>Zn(2+)</name>
        <dbReference type="ChEBI" id="CHEBI:29105"/>
    </cofactor>
    <text evidence="5">Binds 1 zinc ion per subunit.</text>
</comment>
<evidence type="ECO:0000256" key="6">
    <source>
        <dbReference type="PIRSR" id="PIRSR036894-2"/>
    </source>
</evidence>
<gene>
    <name evidence="9" type="ORF">EQP59_00835</name>
</gene>
<dbReference type="InterPro" id="IPR011051">
    <property type="entry name" value="RmlC_Cupin_sf"/>
</dbReference>
<feature type="binding site" evidence="5">
    <location>
        <position position="116"/>
    </location>
    <ligand>
        <name>Zn(2+)</name>
        <dbReference type="ChEBI" id="CHEBI:29105"/>
    </ligand>
</feature>
<evidence type="ECO:0000259" key="7">
    <source>
        <dbReference type="Pfam" id="PF20511"/>
    </source>
</evidence>
<keyword evidence="1 5" id="KW-0479">Metal-binding</keyword>
<dbReference type="Proteomes" id="UP000287701">
    <property type="component" value="Chromosome"/>
</dbReference>
<dbReference type="InterPro" id="IPR046457">
    <property type="entry name" value="PMI_typeI_cat"/>
</dbReference>
<feature type="active site" evidence="6">
    <location>
        <position position="194"/>
    </location>
</feature>
<evidence type="ECO:0000259" key="8">
    <source>
        <dbReference type="Pfam" id="PF21621"/>
    </source>
</evidence>
<dbReference type="RefSeq" id="WP_128500518.1">
    <property type="nucleotide sequence ID" value="NZ_CP035107.1"/>
</dbReference>
<dbReference type="InterPro" id="IPR014628">
    <property type="entry name" value="Man6P_isomerase_Firm_short"/>
</dbReference>
<keyword evidence="2 5" id="KW-0862">Zinc</keyword>
<feature type="binding site" evidence="5">
    <location>
        <position position="174"/>
    </location>
    <ligand>
        <name>Zn(2+)</name>
        <dbReference type="ChEBI" id="CHEBI:29105"/>
    </ligand>
</feature>
<evidence type="ECO:0000256" key="1">
    <source>
        <dbReference type="ARBA" id="ARBA00022723"/>
    </source>
</evidence>
<name>A0A3R5Y268_ORNRH</name>
<evidence type="ECO:0000256" key="2">
    <source>
        <dbReference type="ARBA" id="ARBA00022833"/>
    </source>
</evidence>
<dbReference type="Pfam" id="PF21621">
    <property type="entry name" value="MPI_cupin_dom"/>
    <property type="match status" value="1"/>
</dbReference>
<feature type="domain" description="Phosphomannose isomerase type I catalytic" evidence="7">
    <location>
        <begin position="9"/>
        <end position="119"/>
    </location>
</feature>
<dbReference type="InterPro" id="IPR014710">
    <property type="entry name" value="RmlC-like_jellyroll"/>
</dbReference>
<evidence type="ECO:0000256" key="5">
    <source>
        <dbReference type="PIRSR" id="PIRSR036894-1"/>
    </source>
</evidence>
<dbReference type="Gene3D" id="2.60.120.10">
    <property type="entry name" value="Jelly Rolls"/>
    <property type="match status" value="2"/>
</dbReference>
<feature type="binding site" evidence="5">
    <location>
        <position position="99"/>
    </location>
    <ligand>
        <name>Zn(2+)</name>
        <dbReference type="ChEBI" id="CHEBI:29105"/>
    </ligand>
</feature>
<sequence length="311" mass="35096">MKLYPIKFEPILMDKVWGGEAMQRALDKKSDSKNLGESWEISDVQGNVSVVANGEYQGENLRDLILKFPKELIGKADAKEFPILIKFLDANVPLSIQVHPNEELAQKMENSHGKTEMWYIVDATDKAEIYLGWKEEYPKEELIEAYKAGNIKDYLKVYKPKKGEFYFVPAGSIHALGGGLIVAEIQQTSDVTYRIYDWGRTDRELHIPQSIEVTDYTFKDDFKLDYGKAENSLNPVIESEFFQTVFLNITDSISLDTAGSYDVLMCVEGKGTIVYPDGETSIQLGETILIPAALGKYELKGKDLKVLKVKA</sequence>
<dbReference type="PANTHER" id="PTHR42742">
    <property type="entry name" value="TRANSCRIPTIONAL REPRESSOR MPRA"/>
    <property type="match status" value="1"/>
</dbReference>
<dbReference type="PIRSF" id="PIRSF036894">
    <property type="entry name" value="PMI_Firm_short"/>
    <property type="match status" value="1"/>
</dbReference>